<feature type="domain" description="Mechanosensitive ion channel MscS C-terminal" evidence="9">
    <location>
        <begin position="179"/>
        <end position="261"/>
    </location>
</feature>
<dbReference type="SUPFAM" id="SSF82689">
    <property type="entry name" value="Mechanosensitive channel protein MscS (YggB), C-terminal domain"/>
    <property type="match status" value="1"/>
</dbReference>
<name>A0A0K8QPD6_9GAMM</name>
<feature type="domain" description="Mechanosensitive ion channel MscS" evidence="8">
    <location>
        <begin position="107"/>
        <end position="173"/>
    </location>
</feature>
<evidence type="ECO:0000256" key="7">
    <source>
        <dbReference type="RuleBase" id="RU369025"/>
    </source>
</evidence>
<evidence type="ECO:0000256" key="5">
    <source>
        <dbReference type="ARBA" id="ARBA00022989"/>
    </source>
</evidence>
<dbReference type="Pfam" id="PF00924">
    <property type="entry name" value="MS_channel_2nd"/>
    <property type="match status" value="1"/>
</dbReference>
<dbReference type="RefSeq" id="WP_062537340.1">
    <property type="nucleotide sequence ID" value="NZ_DF970229.1"/>
</dbReference>
<dbReference type="Gene3D" id="3.30.70.100">
    <property type="match status" value="1"/>
</dbReference>
<dbReference type="Pfam" id="PF21088">
    <property type="entry name" value="MS_channel_1st"/>
    <property type="match status" value="1"/>
</dbReference>
<comment type="subcellular location">
    <subcellularLocation>
        <location evidence="7">Cell inner membrane</location>
        <topology evidence="7">Multi-pass membrane protein</topology>
    </subcellularLocation>
    <subcellularLocation>
        <location evidence="1">Cell membrane</location>
        <topology evidence="1">Multi-pass membrane protein</topology>
    </subcellularLocation>
</comment>
<keyword evidence="7" id="KW-0406">Ion transport</keyword>
<organism evidence="11">
    <name type="scientific">Mizugakiibacter sediminis</name>
    <dbReference type="NCBI Taxonomy" id="1475481"/>
    <lineage>
        <taxon>Bacteria</taxon>
        <taxon>Pseudomonadati</taxon>
        <taxon>Pseudomonadota</taxon>
        <taxon>Gammaproteobacteria</taxon>
        <taxon>Lysobacterales</taxon>
        <taxon>Rhodanobacteraceae</taxon>
        <taxon>Mizugakiibacter</taxon>
    </lineage>
</organism>
<evidence type="ECO:0000256" key="6">
    <source>
        <dbReference type="ARBA" id="ARBA00023136"/>
    </source>
</evidence>
<feature type="transmembrane region" description="Helical" evidence="7">
    <location>
        <begin position="20"/>
        <end position="43"/>
    </location>
</feature>
<feature type="transmembrane region" description="Helical" evidence="7">
    <location>
        <begin position="64"/>
        <end position="84"/>
    </location>
</feature>
<dbReference type="OrthoDB" id="9809206at2"/>
<dbReference type="Proteomes" id="UP000253740">
    <property type="component" value="Unassembled WGS sequence"/>
</dbReference>
<keyword evidence="7" id="KW-0997">Cell inner membrane</keyword>
<evidence type="ECO:0000256" key="1">
    <source>
        <dbReference type="ARBA" id="ARBA00004651"/>
    </source>
</evidence>
<dbReference type="AlphaFoldDB" id="A0A0K8QPD6"/>
<evidence type="ECO:0000259" key="8">
    <source>
        <dbReference type="Pfam" id="PF00924"/>
    </source>
</evidence>
<keyword evidence="4 7" id="KW-0812">Transmembrane</keyword>
<dbReference type="InterPro" id="IPR023408">
    <property type="entry name" value="MscS_beta-dom_sf"/>
</dbReference>
<dbReference type="PANTHER" id="PTHR30221">
    <property type="entry name" value="SMALL-CONDUCTANCE MECHANOSENSITIVE CHANNEL"/>
    <property type="match status" value="1"/>
</dbReference>
<dbReference type="InterPro" id="IPR049278">
    <property type="entry name" value="MS_channel_C"/>
</dbReference>
<dbReference type="InterPro" id="IPR010920">
    <property type="entry name" value="LSM_dom_sf"/>
</dbReference>
<dbReference type="Gene3D" id="1.10.287.1260">
    <property type="match status" value="1"/>
</dbReference>
<dbReference type="Pfam" id="PF21082">
    <property type="entry name" value="MS_channel_3rd"/>
    <property type="match status" value="1"/>
</dbReference>
<dbReference type="EMBL" id="DF970229">
    <property type="protein sequence ID" value="GAP66749.1"/>
    <property type="molecule type" value="Genomic_DNA"/>
</dbReference>
<keyword evidence="7" id="KW-0407">Ion channel</keyword>
<evidence type="ECO:0000259" key="10">
    <source>
        <dbReference type="Pfam" id="PF21088"/>
    </source>
</evidence>
<evidence type="ECO:0000256" key="4">
    <source>
        <dbReference type="ARBA" id="ARBA00022692"/>
    </source>
</evidence>
<dbReference type="InterPro" id="IPR049142">
    <property type="entry name" value="MS_channel_1st"/>
</dbReference>
<dbReference type="Gene3D" id="2.30.30.60">
    <property type="match status" value="1"/>
</dbReference>
<evidence type="ECO:0000256" key="2">
    <source>
        <dbReference type="ARBA" id="ARBA00008017"/>
    </source>
</evidence>
<dbReference type="InterPro" id="IPR008910">
    <property type="entry name" value="MSC_TM_helix"/>
</dbReference>
<accession>A0A0K8QPD6</accession>
<keyword evidence="12" id="KW-1185">Reference proteome</keyword>
<dbReference type="STRING" id="1475481.GCA_000953855_02106"/>
<evidence type="ECO:0000313" key="11">
    <source>
        <dbReference type="EMBL" id="GAP66749.1"/>
    </source>
</evidence>
<dbReference type="Pfam" id="PF05552">
    <property type="entry name" value="MS_channel_1st_1"/>
    <property type="match status" value="1"/>
</dbReference>
<keyword evidence="6 7" id="KW-0472">Membrane</keyword>
<comment type="function">
    <text evidence="7">Mechanosensitive channel that participates in the regulation of osmotic pressure changes within the cell, opening in response to stretch forces in the membrane lipid bilayer, without the need for other proteins. Contributes to normal resistance to hypoosmotic shock. Forms an ion channel of 1.0 nanosiemens conductance with a slight preference for anions.</text>
</comment>
<gene>
    <name evidence="11" type="ORF">MBSD_n2064</name>
</gene>
<dbReference type="PANTHER" id="PTHR30221:SF1">
    <property type="entry name" value="SMALL-CONDUCTANCE MECHANOSENSITIVE CHANNEL"/>
    <property type="match status" value="1"/>
</dbReference>
<comment type="subunit">
    <text evidence="7">Homoheptamer.</text>
</comment>
<keyword evidence="3" id="KW-1003">Cell membrane</keyword>
<dbReference type="GO" id="GO:0005886">
    <property type="term" value="C:plasma membrane"/>
    <property type="evidence" value="ECO:0007669"/>
    <property type="project" value="UniProtKB-SubCell"/>
</dbReference>
<evidence type="ECO:0000256" key="3">
    <source>
        <dbReference type="ARBA" id="ARBA00022475"/>
    </source>
</evidence>
<comment type="caution">
    <text evidence="7">Lacks conserved residue(s) required for the propagation of feature annotation.</text>
</comment>
<dbReference type="InterPro" id="IPR011014">
    <property type="entry name" value="MscS_channel_TM-2"/>
</dbReference>
<dbReference type="SUPFAM" id="SSF50182">
    <property type="entry name" value="Sm-like ribonucleoproteins"/>
    <property type="match status" value="1"/>
</dbReference>
<dbReference type="GO" id="GO:0008381">
    <property type="term" value="F:mechanosensitive monoatomic ion channel activity"/>
    <property type="evidence" value="ECO:0007669"/>
    <property type="project" value="InterPro"/>
</dbReference>
<dbReference type="InterPro" id="IPR045275">
    <property type="entry name" value="MscS_archaea/bacteria_type"/>
</dbReference>
<dbReference type="SUPFAM" id="SSF82861">
    <property type="entry name" value="Mechanosensitive channel protein MscS (YggB), transmembrane region"/>
    <property type="match status" value="1"/>
</dbReference>
<evidence type="ECO:0000313" key="12">
    <source>
        <dbReference type="Proteomes" id="UP000253740"/>
    </source>
</evidence>
<reference evidence="11" key="1">
    <citation type="submission" date="2015-08" db="EMBL/GenBank/DDBJ databases">
        <title>Complete DNA Sequence of Pseudomonas syringae pv. actinidiae, the Causal Agent of Kiwifruit Canker Disease.</title>
        <authorList>
            <person name="Rikkerink E.H.A."/>
            <person name="Fineran P.C."/>
        </authorList>
    </citation>
    <scope>NUCLEOTIDE SEQUENCE</scope>
    <source>
        <strain evidence="11">SkMP5</strain>
    </source>
</reference>
<protein>
    <recommendedName>
        <fullName evidence="7">Small-conductance mechanosensitive channel</fullName>
    </recommendedName>
</protein>
<keyword evidence="7" id="KW-0813">Transport</keyword>
<keyword evidence="5 7" id="KW-1133">Transmembrane helix</keyword>
<evidence type="ECO:0000259" key="9">
    <source>
        <dbReference type="Pfam" id="PF21082"/>
    </source>
</evidence>
<proteinExistence type="inferred from homology"/>
<comment type="similarity">
    <text evidence="2 7">Belongs to the MscS (TC 1.A.23) family.</text>
</comment>
<dbReference type="InterPro" id="IPR006685">
    <property type="entry name" value="MscS_channel_2nd"/>
</dbReference>
<sequence length="279" mass="29804">MEAFLQRIGFPNLPHEALHYGLRGAAALLILLVGVWLAARFANLLRRALERARVDATLTGFLRNLLYGVLIAVLAVATLDFAGLPTTSLVAALGAAGLAIGLALQGSLSNLAWGVLLILFRPFRAGDFVQVAGVMGTVERVDLMYTALVLPDNREAAIPNAKVGADAIINFNRRGTRRVELVVGIGYGDDIGRAGAAVHAVIEADPRVLRDPAPDVAVLELADSSVNLCIRVWVRTADVWAVQTGLLRAIKERFDAEGISIPFPQRELTVRHVQGAAAP</sequence>
<feature type="transmembrane region" description="Helical" evidence="7">
    <location>
        <begin position="90"/>
        <end position="120"/>
    </location>
</feature>
<dbReference type="InterPro" id="IPR011066">
    <property type="entry name" value="MscS_channel_C_sf"/>
</dbReference>
<feature type="domain" description="Mechanosensitive ion channel transmembrane helices 2/3" evidence="10">
    <location>
        <begin position="65"/>
        <end position="105"/>
    </location>
</feature>